<dbReference type="EMBL" id="KZ819870">
    <property type="protein sequence ID" value="PWN51108.1"/>
    <property type="molecule type" value="Genomic_DNA"/>
</dbReference>
<reference evidence="1 2" key="1">
    <citation type="journal article" date="2018" name="Mol. Biol. Evol.">
        <title>Broad Genomic Sampling Reveals a Smut Pathogenic Ancestry of the Fungal Clade Ustilaginomycotina.</title>
        <authorList>
            <person name="Kijpornyongpan T."/>
            <person name="Mondo S.J."/>
            <person name="Barry K."/>
            <person name="Sandor L."/>
            <person name="Lee J."/>
            <person name="Lipzen A."/>
            <person name="Pangilinan J."/>
            <person name="LaButti K."/>
            <person name="Hainaut M."/>
            <person name="Henrissat B."/>
            <person name="Grigoriev I.V."/>
            <person name="Spatafora J.W."/>
            <person name="Aime M.C."/>
        </authorList>
    </citation>
    <scope>NUCLEOTIDE SEQUENCE [LARGE SCALE GENOMIC DNA]</scope>
    <source>
        <strain evidence="1 2">SA 807</strain>
    </source>
</reference>
<accession>A0ACD0NZ45</accession>
<gene>
    <name evidence="1" type="ORF">IE53DRAFT_386551</name>
</gene>
<dbReference type="Proteomes" id="UP000245626">
    <property type="component" value="Unassembled WGS sequence"/>
</dbReference>
<keyword evidence="2" id="KW-1185">Reference proteome</keyword>
<evidence type="ECO:0000313" key="2">
    <source>
        <dbReference type="Proteomes" id="UP000245626"/>
    </source>
</evidence>
<sequence>MTSVSATTPSTSNSNLPSSSYPNGISRPSYPSSNGPASPTRSYDFEDPWNTSSVKEALGRIQHGGAPSARTGGGDMNNNQVRIRAGFDSRPITWGGQGSGLVPRVAGQAHSRTNSNATQAGGGELPPSIYRTAWEVASSSSSSSTFIDQADPRVGSDDGAAAVAISAETEISLGQLHRVLTVAGGLGAGNSEKIINLSCSRPKCSRSEFYLAMALLAQCQAGKGFDIKKASEQIEDPESPGPRLDLSELSSSPSNIHTFPPPATTYSTRPPGLNREMSDPWYSSSSGDSNGIGAQSSSAGPSDGLPNAGPGGGISAAFKGLGSRPLSPTVAERSRLVGGLGAAGYRGSFIEEGEEEAGFISAPGLGSSRFLDGPATLGQPSTASRMRSMQTASYLPDGGEGLSIGAADDPAATLPVDQVSVRLRAELEGFIIKHNVYVVSSRIRASSVVRRYSDWVWLAECLVKRYPFRCLPVLPPKRLSIPVAGKHLSADDHFVERRRRGLERYLKALSCHPVLSKDKLVEVFFTEKQALSDWRQSAPPLYLDEEGMTKVLDEVEQMSIPEDLDAKLLQQRKAVPELVERWSGIVALFERMVKRNDAAAADYSRLNFSLLSLVESSSKRWRPESDRRMVTEEVLGRLAECSQEHADLISARASAASITTLENLKYQRDLILSFRDLLIRLDRLLPDNVDGLKRRIELSTKRATTVRREERPNWEAEYEKLIASIGADTSQVEKLTNRRVHAKKCCWDEMVWFFWRYREVESVCKAWVKSQASESLEVSRKWEVLDLKLDSFH</sequence>
<protein>
    <submittedName>
        <fullName evidence="1">Uncharacterized protein</fullName>
    </submittedName>
</protein>
<name>A0ACD0NZ45_9BASI</name>
<proteinExistence type="predicted"/>
<evidence type="ECO:0000313" key="1">
    <source>
        <dbReference type="EMBL" id="PWN51108.1"/>
    </source>
</evidence>
<organism evidence="1 2">
    <name type="scientific">Violaceomyces palustris</name>
    <dbReference type="NCBI Taxonomy" id="1673888"/>
    <lineage>
        <taxon>Eukaryota</taxon>
        <taxon>Fungi</taxon>
        <taxon>Dikarya</taxon>
        <taxon>Basidiomycota</taxon>
        <taxon>Ustilaginomycotina</taxon>
        <taxon>Ustilaginomycetes</taxon>
        <taxon>Violaceomycetales</taxon>
        <taxon>Violaceomycetaceae</taxon>
        <taxon>Violaceomyces</taxon>
    </lineage>
</organism>